<dbReference type="PANTHER" id="PTHR34818">
    <property type="entry name" value="PROTEIN BLI-3"/>
    <property type="match status" value="1"/>
</dbReference>
<sequence>MSTDIRTKMWKAMAESPNVMVSLMNSKDHAEPMHAQLDKDADHEFWFYTKKDNRIAPGGPAMVCFSGQSHDVFACIKGRLVEETRQEIIDKYWSNHVEAWYDEGKNDPALKMMRFELDNAEIWNADPGIKGVFKLMTGKRMKEDEMGEHKKVNL</sequence>
<dbReference type="PANTHER" id="PTHR34818:SF1">
    <property type="entry name" value="PROTEIN BLI-3"/>
    <property type="match status" value="1"/>
</dbReference>
<gene>
    <name evidence="2" type="ORF">OPS25_05310</name>
</gene>
<dbReference type="Pfam" id="PF16242">
    <property type="entry name" value="Pyrid_ox_like"/>
    <property type="match status" value="1"/>
</dbReference>
<accession>A0ABT3P5U7</accession>
<dbReference type="SUPFAM" id="SSF50475">
    <property type="entry name" value="FMN-binding split barrel"/>
    <property type="match status" value="1"/>
</dbReference>
<dbReference type="Gene3D" id="2.30.110.10">
    <property type="entry name" value="Electron Transport, Fmn-binding Protein, Chain A"/>
    <property type="match status" value="1"/>
</dbReference>
<organism evidence="2 3">
    <name type="scientific">Alteromonas aquimaris</name>
    <dbReference type="NCBI Taxonomy" id="2998417"/>
    <lineage>
        <taxon>Bacteria</taxon>
        <taxon>Pseudomonadati</taxon>
        <taxon>Pseudomonadota</taxon>
        <taxon>Gammaproteobacteria</taxon>
        <taxon>Alteromonadales</taxon>
        <taxon>Alteromonadaceae</taxon>
        <taxon>Alteromonas/Salinimonas group</taxon>
        <taxon>Alteromonas</taxon>
    </lineage>
</organism>
<dbReference type="Proteomes" id="UP001142810">
    <property type="component" value="Unassembled WGS sequence"/>
</dbReference>
<evidence type="ECO:0000313" key="2">
    <source>
        <dbReference type="EMBL" id="MCW8107910.1"/>
    </source>
</evidence>
<dbReference type="RefSeq" id="WP_265616596.1">
    <property type="nucleotide sequence ID" value="NZ_JAPFRD010000005.1"/>
</dbReference>
<protein>
    <submittedName>
        <fullName evidence="2">Pyridoxamine 5'-phosphate oxidase family protein</fullName>
    </submittedName>
</protein>
<dbReference type="InterPro" id="IPR012349">
    <property type="entry name" value="Split_barrel_FMN-bd"/>
</dbReference>
<dbReference type="InterPro" id="IPR038725">
    <property type="entry name" value="YdaG_split_barrel_FMN-bd"/>
</dbReference>
<reference evidence="2" key="1">
    <citation type="submission" date="2022-11" db="EMBL/GenBank/DDBJ databases">
        <title>Alteromonas sp. nov., isolated from sea water of the Qingdao.</title>
        <authorList>
            <person name="Wang Q."/>
        </authorList>
    </citation>
    <scope>NUCLEOTIDE SEQUENCE</scope>
    <source>
        <strain evidence="2">ASW11-7</strain>
    </source>
</reference>
<evidence type="ECO:0000259" key="1">
    <source>
        <dbReference type="Pfam" id="PF16242"/>
    </source>
</evidence>
<proteinExistence type="predicted"/>
<dbReference type="EMBL" id="JAPFRD010000005">
    <property type="protein sequence ID" value="MCW8107910.1"/>
    <property type="molecule type" value="Genomic_DNA"/>
</dbReference>
<feature type="domain" description="General stress protein FMN-binding split barrel" evidence="1">
    <location>
        <begin position="6"/>
        <end position="132"/>
    </location>
</feature>
<keyword evidence="3" id="KW-1185">Reference proteome</keyword>
<name>A0ABT3P5U7_9ALTE</name>
<evidence type="ECO:0000313" key="3">
    <source>
        <dbReference type="Proteomes" id="UP001142810"/>
    </source>
</evidence>
<comment type="caution">
    <text evidence="2">The sequence shown here is derived from an EMBL/GenBank/DDBJ whole genome shotgun (WGS) entry which is preliminary data.</text>
</comment>
<dbReference type="InterPro" id="IPR052917">
    <property type="entry name" value="Stress-Dev_Protein"/>
</dbReference>